<protein>
    <submittedName>
        <fullName evidence="1">Uncharacterized protein</fullName>
    </submittedName>
</protein>
<evidence type="ECO:0000313" key="1">
    <source>
        <dbReference type="EMBL" id="MBB4736104.1"/>
    </source>
</evidence>
<keyword evidence="2" id="KW-1185">Reference proteome</keyword>
<dbReference type="RefSeq" id="WP_184241732.1">
    <property type="nucleotide sequence ID" value="NZ_JACHNA010000001.1"/>
</dbReference>
<organism evidence="1 2">
    <name type="scientific">Micrococcus cohnii</name>
    <dbReference type="NCBI Taxonomy" id="993416"/>
    <lineage>
        <taxon>Bacteria</taxon>
        <taxon>Bacillati</taxon>
        <taxon>Actinomycetota</taxon>
        <taxon>Actinomycetes</taxon>
        <taxon>Micrococcales</taxon>
        <taxon>Micrococcaceae</taxon>
        <taxon>Micrococcus</taxon>
    </lineage>
</organism>
<accession>A0A7W7GPW6</accession>
<reference evidence="1 2" key="1">
    <citation type="submission" date="2020-08" db="EMBL/GenBank/DDBJ databases">
        <title>Sequencing the genomes of 1000 actinobacteria strains.</title>
        <authorList>
            <person name="Klenk H.-P."/>
        </authorList>
    </citation>
    <scope>NUCLEOTIDE SEQUENCE [LARGE SCALE GENOMIC DNA]</scope>
    <source>
        <strain evidence="1 2">DSM 23974</strain>
    </source>
</reference>
<dbReference type="Proteomes" id="UP000540191">
    <property type="component" value="Unassembled WGS sequence"/>
</dbReference>
<sequence length="109" mass="12427">MNHAARQAVQDARKPGEAAFLLRRSEAHRSRLADLLTGSVSGGERAQDMLRGRVWVLLTDGSDRPRILNVRDGRVASVLPTQGWDPDRQRPRGRHVQDGWHYRVVRRID</sequence>
<dbReference type="AlphaFoldDB" id="A0A7W7GPW6"/>
<name>A0A7W7GPW6_9MICC</name>
<comment type="caution">
    <text evidence="1">The sequence shown here is derived from an EMBL/GenBank/DDBJ whole genome shotgun (WGS) entry which is preliminary data.</text>
</comment>
<dbReference type="EMBL" id="JACHNA010000001">
    <property type="protein sequence ID" value="MBB4736104.1"/>
    <property type="molecule type" value="Genomic_DNA"/>
</dbReference>
<gene>
    <name evidence="1" type="ORF">HDA30_001612</name>
</gene>
<evidence type="ECO:0000313" key="2">
    <source>
        <dbReference type="Proteomes" id="UP000540191"/>
    </source>
</evidence>
<proteinExistence type="predicted"/>